<keyword evidence="2" id="KW-1185">Reference proteome</keyword>
<protein>
    <submittedName>
        <fullName evidence="1">Anti-sigma-F factor Fin</fullName>
    </submittedName>
</protein>
<evidence type="ECO:0000313" key="1">
    <source>
        <dbReference type="EMBL" id="MFC7321302.1"/>
    </source>
</evidence>
<name>A0ABW2K4T4_9BACI</name>
<dbReference type="InterPro" id="IPR020115">
    <property type="entry name" value="Fin"/>
</dbReference>
<evidence type="ECO:0000313" key="2">
    <source>
        <dbReference type="Proteomes" id="UP001596494"/>
    </source>
</evidence>
<accession>A0ABW2K4T4</accession>
<dbReference type="RefSeq" id="WP_289216408.1">
    <property type="nucleotide sequence ID" value="NZ_JAPVRC010000006.1"/>
</dbReference>
<dbReference type="Proteomes" id="UP001596494">
    <property type="component" value="Unassembled WGS sequence"/>
</dbReference>
<dbReference type="Pfam" id="PF10955">
    <property type="entry name" value="Fin"/>
    <property type="match status" value="1"/>
</dbReference>
<sequence length="67" mass="7591">MKICYQCRKCDRQVGELEAKKLDVSQLGSDVLNDTDVQQSLLMQGGGHLTIRTICDNCLEEERFSAR</sequence>
<organism evidence="1 2">
    <name type="scientific">Halobacillus campisalis</name>
    <dbReference type="NCBI Taxonomy" id="435909"/>
    <lineage>
        <taxon>Bacteria</taxon>
        <taxon>Bacillati</taxon>
        <taxon>Bacillota</taxon>
        <taxon>Bacilli</taxon>
        <taxon>Bacillales</taxon>
        <taxon>Bacillaceae</taxon>
        <taxon>Halobacillus</taxon>
    </lineage>
</organism>
<dbReference type="EMBL" id="JBHTBY010000008">
    <property type="protein sequence ID" value="MFC7321302.1"/>
    <property type="molecule type" value="Genomic_DNA"/>
</dbReference>
<reference evidence="2" key="1">
    <citation type="journal article" date="2019" name="Int. J. Syst. Evol. Microbiol.">
        <title>The Global Catalogue of Microorganisms (GCM) 10K type strain sequencing project: providing services to taxonomists for standard genome sequencing and annotation.</title>
        <authorList>
            <consortium name="The Broad Institute Genomics Platform"/>
            <consortium name="The Broad Institute Genome Sequencing Center for Infectious Disease"/>
            <person name="Wu L."/>
            <person name="Ma J."/>
        </authorList>
    </citation>
    <scope>NUCLEOTIDE SEQUENCE [LARGE SCALE GENOMIC DNA]</scope>
    <source>
        <strain evidence="2">CCUG 73951</strain>
    </source>
</reference>
<proteinExistence type="predicted"/>
<gene>
    <name evidence="1" type="ORF">ACFQMN_10450</name>
</gene>
<comment type="caution">
    <text evidence="1">The sequence shown here is derived from an EMBL/GenBank/DDBJ whole genome shotgun (WGS) entry which is preliminary data.</text>
</comment>